<evidence type="ECO:0000313" key="5">
    <source>
        <dbReference type="EMBL" id="TWH64599.1"/>
    </source>
</evidence>
<organism evidence="5 6">
    <name type="scientific">Azomonas agilis</name>
    <dbReference type="NCBI Taxonomy" id="116849"/>
    <lineage>
        <taxon>Bacteria</taxon>
        <taxon>Pseudomonadati</taxon>
        <taxon>Pseudomonadota</taxon>
        <taxon>Gammaproteobacteria</taxon>
        <taxon>Pseudomonadales</taxon>
        <taxon>Pseudomonadaceae</taxon>
        <taxon>Azomonas</taxon>
    </lineage>
</organism>
<accession>A0A562I0M3</accession>
<evidence type="ECO:0000256" key="3">
    <source>
        <dbReference type="ARBA" id="ARBA00023125"/>
    </source>
</evidence>
<dbReference type="Proteomes" id="UP000319627">
    <property type="component" value="Unassembled WGS sequence"/>
</dbReference>
<dbReference type="CDD" id="cd17246">
    <property type="entry name" value="RMtype1_S_SonII-TRD2-CR2_like"/>
    <property type="match status" value="1"/>
</dbReference>
<proteinExistence type="inferred from homology"/>
<dbReference type="GO" id="GO:0009307">
    <property type="term" value="P:DNA restriction-modification system"/>
    <property type="evidence" value="ECO:0007669"/>
    <property type="project" value="UniProtKB-KW"/>
</dbReference>
<reference evidence="5 6" key="1">
    <citation type="submission" date="2019-07" db="EMBL/GenBank/DDBJ databases">
        <title>Genomic Encyclopedia of Type Strains, Phase I: the one thousand microbial genomes (KMG-I) project.</title>
        <authorList>
            <person name="Kyrpides N."/>
        </authorList>
    </citation>
    <scope>NUCLEOTIDE SEQUENCE [LARGE SCALE GENOMIC DNA]</scope>
    <source>
        <strain evidence="5 6">DSM 375</strain>
    </source>
</reference>
<keyword evidence="6" id="KW-1185">Reference proteome</keyword>
<name>A0A562I0M3_9GAMM</name>
<keyword evidence="3" id="KW-0238">DNA-binding</keyword>
<gene>
    <name evidence="5" type="ORF">LX59_02269</name>
</gene>
<dbReference type="Gene3D" id="3.90.220.20">
    <property type="entry name" value="DNA methylase specificity domains"/>
    <property type="match status" value="2"/>
</dbReference>
<dbReference type="RefSeq" id="WP_144571969.1">
    <property type="nucleotide sequence ID" value="NZ_VLKG01000008.1"/>
</dbReference>
<dbReference type="PANTHER" id="PTHR43140">
    <property type="entry name" value="TYPE-1 RESTRICTION ENZYME ECOKI SPECIFICITY PROTEIN"/>
    <property type="match status" value="1"/>
</dbReference>
<dbReference type="PANTHER" id="PTHR43140:SF1">
    <property type="entry name" value="TYPE I RESTRICTION ENZYME ECOKI SPECIFICITY SUBUNIT"/>
    <property type="match status" value="1"/>
</dbReference>
<keyword evidence="2" id="KW-0680">Restriction system</keyword>
<sequence>MNSLVTQHLPLLADSPKGVQKLRELILELAVRGKLVPQDPNDEPASELLKRIAEEKARLVAEGKIKKQKLLAEIKDEEKPFELPDGWEWVRLGQIIDFVNGFAFSSSDFGSDGIGVVKIGDIKNNRLTPETMSRVDKSVIETLDDKLRVESGDLVIAMSGATTGKLGFNTSDEVYYINQRVGKIVPIIINSQFVHIDLSTKIVANLNKSFGSAIPNLSTEQINAISIALPPLPEQHRIVAKVDELMALCDRLEARQADAESAHTQLVKTLLDSLTQAQDARDFAAHWQRLAEHFHSLFTTESSIDALKQSLLQLAVMGKLVPQDPNDEPASELLKRIAEEKARLVAEGKIKKQKPLAEIKDEEKPFELPEGWEWVRLHSAIDVRDGTHDSPKEATGANTYPLVTSKDFQHGEINFKTSKNISEYDYIEISKRSCVERFDILFSMIGGNIGNQVIVNTDKKFGIKNVALFKYYNKKCTEPFFIKLITENLALFLQKVAVGGAQPFVGLGTLRGIVMALPPIAEQHRIVAKVDQLMALCDQLKAQLSQARQLQTHLADALVEQAVA</sequence>
<dbReference type="AlphaFoldDB" id="A0A562I0M3"/>
<dbReference type="CDD" id="cd17278">
    <property type="entry name" value="RMtype1_S_LdeBORF1052P-TRD2-CR2"/>
    <property type="match status" value="1"/>
</dbReference>
<evidence type="ECO:0000313" key="6">
    <source>
        <dbReference type="Proteomes" id="UP000319627"/>
    </source>
</evidence>
<feature type="domain" description="Type I restriction modification DNA specificity" evidence="4">
    <location>
        <begin position="84"/>
        <end position="255"/>
    </location>
</feature>
<dbReference type="InterPro" id="IPR051212">
    <property type="entry name" value="Type-I_RE_S_subunit"/>
</dbReference>
<dbReference type="InterPro" id="IPR044946">
    <property type="entry name" value="Restrct_endonuc_typeI_TRD_sf"/>
</dbReference>
<evidence type="ECO:0000256" key="2">
    <source>
        <dbReference type="ARBA" id="ARBA00022747"/>
    </source>
</evidence>
<comment type="similarity">
    <text evidence="1">Belongs to the type-I restriction system S methylase family.</text>
</comment>
<dbReference type="Pfam" id="PF01420">
    <property type="entry name" value="Methylase_S"/>
    <property type="match status" value="2"/>
</dbReference>
<dbReference type="EMBL" id="VLKG01000008">
    <property type="protein sequence ID" value="TWH64599.1"/>
    <property type="molecule type" value="Genomic_DNA"/>
</dbReference>
<dbReference type="GO" id="GO:0003677">
    <property type="term" value="F:DNA binding"/>
    <property type="evidence" value="ECO:0007669"/>
    <property type="project" value="UniProtKB-KW"/>
</dbReference>
<evidence type="ECO:0000259" key="4">
    <source>
        <dbReference type="Pfam" id="PF01420"/>
    </source>
</evidence>
<protein>
    <submittedName>
        <fullName evidence="5">Type I restriction enzyme S subunit</fullName>
    </submittedName>
</protein>
<dbReference type="SUPFAM" id="SSF116734">
    <property type="entry name" value="DNA methylase specificity domain"/>
    <property type="match status" value="2"/>
</dbReference>
<dbReference type="OrthoDB" id="398435at2"/>
<evidence type="ECO:0000256" key="1">
    <source>
        <dbReference type="ARBA" id="ARBA00010923"/>
    </source>
</evidence>
<feature type="domain" description="Type I restriction modification DNA specificity" evidence="4">
    <location>
        <begin position="369"/>
        <end position="546"/>
    </location>
</feature>
<dbReference type="InterPro" id="IPR000055">
    <property type="entry name" value="Restrct_endonuc_typeI_TRD"/>
</dbReference>
<comment type="caution">
    <text evidence="5">The sequence shown here is derived from an EMBL/GenBank/DDBJ whole genome shotgun (WGS) entry which is preliminary data.</text>
</comment>